<accession>A0A0C2WQ37</accession>
<dbReference type="SUPFAM" id="SSF53098">
    <property type="entry name" value="Ribonuclease H-like"/>
    <property type="match status" value="1"/>
</dbReference>
<keyword evidence="2" id="KW-1185">Reference proteome</keyword>
<dbReference type="AlphaFoldDB" id="A0A0C2WQ37"/>
<protein>
    <submittedName>
        <fullName evidence="1">Uncharacterized protein</fullName>
    </submittedName>
</protein>
<dbReference type="InterPro" id="IPR012337">
    <property type="entry name" value="RNaseH-like_sf"/>
</dbReference>
<dbReference type="InParanoid" id="A0A0C2WQ37"/>
<sequence>MKLRQYEMDAEEWEIAGQLCQVLKIFKDATLFFSRDGIPNIATVIPAMDRIDEVLATDALDTQYSLSIQAALTMGKRTLNRYYSKTDLSEVYRIAMVLHPRHKLQYFRTAGWTKEWITTSLKIVRDRFETVYKAISSADEDDTVTANKVHTGALLHN</sequence>
<proteinExistence type="predicted"/>
<evidence type="ECO:0000313" key="2">
    <source>
        <dbReference type="Proteomes" id="UP000054549"/>
    </source>
</evidence>
<reference evidence="1 2" key="1">
    <citation type="submission" date="2014-04" db="EMBL/GenBank/DDBJ databases">
        <title>Evolutionary Origins and Diversification of the Mycorrhizal Mutualists.</title>
        <authorList>
            <consortium name="DOE Joint Genome Institute"/>
            <consortium name="Mycorrhizal Genomics Consortium"/>
            <person name="Kohler A."/>
            <person name="Kuo A."/>
            <person name="Nagy L.G."/>
            <person name="Floudas D."/>
            <person name="Copeland A."/>
            <person name="Barry K.W."/>
            <person name="Cichocki N."/>
            <person name="Veneault-Fourrey C."/>
            <person name="LaButti K."/>
            <person name="Lindquist E.A."/>
            <person name="Lipzen A."/>
            <person name="Lundell T."/>
            <person name="Morin E."/>
            <person name="Murat C."/>
            <person name="Riley R."/>
            <person name="Ohm R."/>
            <person name="Sun H."/>
            <person name="Tunlid A."/>
            <person name="Henrissat B."/>
            <person name="Grigoriev I.V."/>
            <person name="Hibbett D.S."/>
            <person name="Martin F."/>
        </authorList>
    </citation>
    <scope>NUCLEOTIDE SEQUENCE [LARGE SCALE GENOMIC DNA]</scope>
    <source>
        <strain evidence="1 2">Koide BX008</strain>
    </source>
</reference>
<dbReference type="EMBL" id="KN818328">
    <property type="protein sequence ID" value="KIL58826.1"/>
    <property type="molecule type" value="Genomic_DNA"/>
</dbReference>
<organism evidence="1 2">
    <name type="scientific">Amanita muscaria (strain Koide BX008)</name>
    <dbReference type="NCBI Taxonomy" id="946122"/>
    <lineage>
        <taxon>Eukaryota</taxon>
        <taxon>Fungi</taxon>
        <taxon>Dikarya</taxon>
        <taxon>Basidiomycota</taxon>
        <taxon>Agaricomycotina</taxon>
        <taxon>Agaricomycetes</taxon>
        <taxon>Agaricomycetidae</taxon>
        <taxon>Agaricales</taxon>
        <taxon>Pluteineae</taxon>
        <taxon>Amanitaceae</taxon>
        <taxon>Amanita</taxon>
    </lineage>
</organism>
<dbReference type="HOGENOM" id="CLU_099691_0_0_1"/>
<dbReference type="OrthoDB" id="3359487at2759"/>
<evidence type="ECO:0000313" key="1">
    <source>
        <dbReference type="EMBL" id="KIL58826.1"/>
    </source>
</evidence>
<gene>
    <name evidence="1" type="ORF">M378DRAFT_85881</name>
</gene>
<dbReference type="Proteomes" id="UP000054549">
    <property type="component" value="Unassembled WGS sequence"/>
</dbReference>
<name>A0A0C2WQ37_AMAMK</name>